<evidence type="ECO:0000256" key="4">
    <source>
        <dbReference type="ARBA" id="ARBA00023125"/>
    </source>
</evidence>
<keyword evidence="2" id="KW-0862">Zinc</keyword>
<dbReference type="VEuPathDB" id="FungiDB:AB675_8492"/>
<feature type="region of interest" description="Disordered" evidence="7">
    <location>
        <begin position="21"/>
        <end position="40"/>
    </location>
</feature>
<dbReference type="Pfam" id="PF11951">
    <property type="entry name" value="Fungal_trans_2"/>
    <property type="match status" value="1"/>
</dbReference>
<dbReference type="STRING" id="1664694.A0A0N0NRA6"/>
<dbReference type="PANTHER" id="PTHR36206:SF12">
    <property type="entry name" value="ASPERCRYPTIN BIOSYNTHESIS CLUSTER-SPECIFIC TRANSCRIPTION REGULATOR ATNN-RELATED"/>
    <property type="match status" value="1"/>
</dbReference>
<sequence length="533" mass="60109">MGKGPTKNILNPQFVFVNKDANSKSLTSSEGPEKQTIYGHVRRHMVKPALKEEAAFDQTYTPSKPNGVRNRTRKNVRHDKRSQKAVVRRRVVENSDPSEDVPEAQTPDTITPDSPNGIAPPTIIRELDTNRYARSYDYFQQMIIAESTGFHDQKFWRASLQMSNSHEAVFHALTSLGAYYESLTSIEPTNRMVARVTSHEHYAQAVGAIYKASYEVDSKLRLPLHLIAFVVIATIEIFNNADLAYNTLQHALRYAHEQSQLKFTNSEMQVLMMATDMMKRYMNRLTLVLGPMSVVKDRSESDSSDEIPLVPCSFDSLLQAKACLQIICDWSFRRKKDVAFIPSVDVLQHQWLSAVDMFSRNSGLHPLSTRSLNLLKISRLASACLLAAHYLSGASDYDACFTIFRELLNIYRGDFSMSGSRTIFLKVFDIHDNVADIVDRAKRDGIAVVQQAAYAPRPPEGENWSDFFFGNSAGETNGGSSRPRLPRLQIHGLDFYARTGQVHVRLKQDGQDEITNWKFSLVDPTYDASTPGP</sequence>
<dbReference type="EMBL" id="LFJN01000003">
    <property type="protein sequence ID" value="KPI44609.1"/>
    <property type="molecule type" value="Genomic_DNA"/>
</dbReference>
<reference evidence="8 9" key="1">
    <citation type="submission" date="2015-06" db="EMBL/GenBank/DDBJ databases">
        <title>Draft genome of the ant-associated black yeast Phialophora attae CBS 131958.</title>
        <authorList>
            <person name="Moreno L.F."/>
            <person name="Stielow B.J."/>
            <person name="de Hoog S."/>
            <person name="Vicente V.A."/>
            <person name="Weiss V.A."/>
            <person name="de Vries M."/>
            <person name="Cruz L.M."/>
            <person name="Souza E.M."/>
        </authorList>
    </citation>
    <scope>NUCLEOTIDE SEQUENCE [LARGE SCALE GENOMIC DNA]</scope>
    <source>
        <strain evidence="8 9">CBS 131958</strain>
    </source>
</reference>
<evidence type="ECO:0000256" key="7">
    <source>
        <dbReference type="SAM" id="MobiDB-lite"/>
    </source>
</evidence>
<dbReference type="GO" id="GO:0003677">
    <property type="term" value="F:DNA binding"/>
    <property type="evidence" value="ECO:0007669"/>
    <property type="project" value="UniProtKB-KW"/>
</dbReference>
<organism evidence="8 9">
    <name type="scientific">Cyphellophora attinorum</name>
    <dbReference type="NCBI Taxonomy" id="1664694"/>
    <lineage>
        <taxon>Eukaryota</taxon>
        <taxon>Fungi</taxon>
        <taxon>Dikarya</taxon>
        <taxon>Ascomycota</taxon>
        <taxon>Pezizomycotina</taxon>
        <taxon>Eurotiomycetes</taxon>
        <taxon>Chaetothyriomycetidae</taxon>
        <taxon>Chaetothyriales</taxon>
        <taxon>Cyphellophoraceae</taxon>
        <taxon>Cyphellophora</taxon>
    </lineage>
</organism>
<name>A0A0N0NRA6_9EURO</name>
<evidence type="ECO:0000256" key="6">
    <source>
        <dbReference type="ARBA" id="ARBA00023242"/>
    </source>
</evidence>
<evidence type="ECO:0000256" key="5">
    <source>
        <dbReference type="ARBA" id="ARBA00023163"/>
    </source>
</evidence>
<keyword evidence="6" id="KW-0539">Nucleus</keyword>
<evidence type="ECO:0008006" key="10">
    <source>
        <dbReference type="Google" id="ProtNLM"/>
    </source>
</evidence>
<dbReference type="InterPro" id="IPR021858">
    <property type="entry name" value="Fun_TF"/>
</dbReference>
<keyword evidence="9" id="KW-1185">Reference proteome</keyword>
<evidence type="ECO:0000256" key="2">
    <source>
        <dbReference type="ARBA" id="ARBA00022833"/>
    </source>
</evidence>
<keyword evidence="1" id="KW-0479">Metal-binding</keyword>
<evidence type="ECO:0000313" key="8">
    <source>
        <dbReference type="EMBL" id="KPI44609.1"/>
    </source>
</evidence>
<dbReference type="Proteomes" id="UP000038010">
    <property type="component" value="Unassembled WGS sequence"/>
</dbReference>
<proteinExistence type="predicted"/>
<dbReference type="OrthoDB" id="2593732at2759"/>
<comment type="caution">
    <text evidence="8">The sequence shown here is derived from an EMBL/GenBank/DDBJ whole genome shotgun (WGS) entry which is preliminary data.</text>
</comment>
<dbReference type="InterPro" id="IPR052360">
    <property type="entry name" value="Transcr_Regulatory_Proteins"/>
</dbReference>
<accession>A0A0N0NRA6</accession>
<dbReference type="RefSeq" id="XP_018004572.1">
    <property type="nucleotide sequence ID" value="XM_018148942.1"/>
</dbReference>
<gene>
    <name evidence="8" type="ORF">AB675_8492</name>
</gene>
<dbReference type="PANTHER" id="PTHR36206">
    <property type="entry name" value="ASPERCRYPTIN BIOSYNTHESIS CLUSTER-SPECIFIC TRANSCRIPTION REGULATOR ATNN-RELATED"/>
    <property type="match status" value="1"/>
</dbReference>
<evidence type="ECO:0000256" key="3">
    <source>
        <dbReference type="ARBA" id="ARBA00023015"/>
    </source>
</evidence>
<feature type="region of interest" description="Disordered" evidence="7">
    <location>
        <begin position="53"/>
        <end position="121"/>
    </location>
</feature>
<feature type="compositionally biased region" description="Basic residues" evidence="7">
    <location>
        <begin position="70"/>
        <end position="89"/>
    </location>
</feature>
<dbReference type="AlphaFoldDB" id="A0A0N0NRA6"/>
<dbReference type="GO" id="GO:0046872">
    <property type="term" value="F:metal ion binding"/>
    <property type="evidence" value="ECO:0007669"/>
    <property type="project" value="UniProtKB-KW"/>
</dbReference>
<evidence type="ECO:0000256" key="1">
    <source>
        <dbReference type="ARBA" id="ARBA00022723"/>
    </source>
</evidence>
<protein>
    <recommendedName>
        <fullName evidence="10">Transcription factor domain-containing protein</fullName>
    </recommendedName>
</protein>
<keyword evidence="4" id="KW-0238">DNA-binding</keyword>
<keyword evidence="5" id="KW-0804">Transcription</keyword>
<evidence type="ECO:0000313" key="9">
    <source>
        <dbReference type="Proteomes" id="UP000038010"/>
    </source>
</evidence>
<dbReference type="GeneID" id="28740822"/>
<keyword evidence="3" id="KW-0805">Transcription regulation</keyword>